<organism evidence="2 3">
    <name type="scientific">Brachyspira suanatina</name>
    <dbReference type="NCBI Taxonomy" id="381802"/>
    <lineage>
        <taxon>Bacteria</taxon>
        <taxon>Pseudomonadati</taxon>
        <taxon>Spirochaetota</taxon>
        <taxon>Spirochaetia</taxon>
        <taxon>Brachyspirales</taxon>
        <taxon>Brachyspiraceae</taxon>
        <taxon>Brachyspira</taxon>
    </lineage>
</organism>
<gene>
    <name evidence="2" type="ORF">BRSU_0229</name>
</gene>
<name>A0A0G4K3K5_9SPIR</name>
<dbReference type="RefSeq" id="WP_048593389.1">
    <property type="nucleotide sequence ID" value="NZ_CVLB01000001.1"/>
</dbReference>
<reference evidence="3" key="1">
    <citation type="submission" date="2015-04" db="EMBL/GenBank/DDBJ databases">
        <authorList>
            <person name="Mushtaq Mamoona"/>
        </authorList>
    </citation>
    <scope>NUCLEOTIDE SEQUENCE [LARGE SCALE GENOMIC DNA]</scope>
    <source>
        <strain evidence="3">AN4859/03</strain>
    </source>
</reference>
<evidence type="ECO:0000313" key="2">
    <source>
        <dbReference type="EMBL" id="CRF31564.1"/>
    </source>
</evidence>
<keyword evidence="1" id="KW-0175">Coiled coil</keyword>
<dbReference type="OrthoDB" id="307537at2"/>
<dbReference type="Proteomes" id="UP000043763">
    <property type="component" value="Unassembled WGS sequence"/>
</dbReference>
<proteinExistence type="predicted"/>
<accession>A0A0G4K3K5</accession>
<protein>
    <submittedName>
        <fullName evidence="2">Uncharacterized protein</fullName>
    </submittedName>
</protein>
<evidence type="ECO:0000256" key="1">
    <source>
        <dbReference type="SAM" id="Coils"/>
    </source>
</evidence>
<evidence type="ECO:0000313" key="3">
    <source>
        <dbReference type="Proteomes" id="UP000043763"/>
    </source>
</evidence>
<sequence>MIIDFLLNIMCKKKLEKQREKLKLKIADLENYRDRAIQRVNEVKEYYNQRLNDVFEHLSKLEINIKNNFYKIVHDELIEVSNIVKQSYEIVFHMIDLDWQIKILTSRKNNKKTEITIRKRSKDEAVKILKILFSSYKKDARLKWFNEVNDNNIKCIEELNKLKTEDNSEDINILIDLCERDLINRDHIVTIKKYINTEDKILNMLLKDVDSLNEQIKNIKNKAIDCYMRYRELQNQYYDLYNRQIDDNKILPGYQALIQQKDQLKIIKGNSYKKADDFSKDLKNRCINREKIVNYEDLKYEEKKLWDNYKDYKVLFKDSNDNVNYYYETIKFLIEERKKSIKELYTKSIITLKQVNEMGITYYKNNNSDIKEN</sequence>
<feature type="coiled-coil region" evidence="1">
    <location>
        <begin position="12"/>
        <end position="39"/>
    </location>
</feature>
<dbReference type="EMBL" id="CVLB01000001">
    <property type="protein sequence ID" value="CRF31564.1"/>
    <property type="molecule type" value="Genomic_DNA"/>
</dbReference>
<keyword evidence="3" id="KW-1185">Reference proteome</keyword>
<dbReference type="AlphaFoldDB" id="A0A0G4K3K5"/>